<keyword evidence="5" id="KW-0677">Repeat</keyword>
<dbReference type="Pfam" id="PF00005">
    <property type="entry name" value="ABC_tran"/>
    <property type="match status" value="1"/>
</dbReference>
<evidence type="ECO:0000256" key="2">
    <source>
        <dbReference type="ARBA" id="ARBA00009726"/>
    </source>
</evidence>
<evidence type="ECO:0000256" key="9">
    <source>
        <dbReference type="ARBA" id="ARBA00023136"/>
    </source>
</evidence>
<name>A0A210PT95_MIZYE</name>
<dbReference type="GO" id="GO:0042626">
    <property type="term" value="F:ATPase-coupled transmembrane transporter activity"/>
    <property type="evidence" value="ECO:0007669"/>
    <property type="project" value="TreeGrafter"/>
</dbReference>
<evidence type="ECO:0000256" key="4">
    <source>
        <dbReference type="ARBA" id="ARBA00022692"/>
    </source>
</evidence>
<evidence type="ECO:0000313" key="11">
    <source>
        <dbReference type="EMBL" id="OWF39709.1"/>
    </source>
</evidence>
<dbReference type="CDD" id="cd03244">
    <property type="entry name" value="ABCC_MRP_domain2"/>
    <property type="match status" value="1"/>
</dbReference>
<dbReference type="PANTHER" id="PTHR24223:SF447">
    <property type="entry name" value="MULTIDRUG RESISTANCE-ASSOCIATED PROTEIN 5"/>
    <property type="match status" value="1"/>
</dbReference>
<accession>A0A210PT95</accession>
<dbReference type="InterPro" id="IPR050173">
    <property type="entry name" value="ABC_transporter_C-like"/>
</dbReference>
<keyword evidence="8" id="KW-1133">Transmembrane helix</keyword>
<evidence type="ECO:0000256" key="7">
    <source>
        <dbReference type="ARBA" id="ARBA00022840"/>
    </source>
</evidence>
<keyword evidence="12" id="KW-1185">Reference proteome</keyword>
<dbReference type="FunFam" id="3.40.50.300:FF:000074">
    <property type="entry name" value="Multidrug resistance-associated protein 5 isoform 1"/>
    <property type="match status" value="1"/>
</dbReference>
<comment type="caution">
    <text evidence="11">The sequence shown here is derived from an EMBL/GenBank/DDBJ whole genome shotgun (WGS) entry which is preliminary data.</text>
</comment>
<dbReference type="SMART" id="SM00382">
    <property type="entry name" value="AAA"/>
    <property type="match status" value="1"/>
</dbReference>
<dbReference type="PROSITE" id="PS00211">
    <property type="entry name" value="ABC_TRANSPORTER_1"/>
    <property type="match status" value="1"/>
</dbReference>
<reference evidence="11 12" key="1">
    <citation type="journal article" date="2017" name="Nat. Ecol. Evol.">
        <title>Scallop genome provides insights into evolution of bilaterian karyotype and development.</title>
        <authorList>
            <person name="Wang S."/>
            <person name="Zhang J."/>
            <person name="Jiao W."/>
            <person name="Li J."/>
            <person name="Xun X."/>
            <person name="Sun Y."/>
            <person name="Guo X."/>
            <person name="Huan P."/>
            <person name="Dong B."/>
            <person name="Zhang L."/>
            <person name="Hu X."/>
            <person name="Sun X."/>
            <person name="Wang J."/>
            <person name="Zhao C."/>
            <person name="Wang Y."/>
            <person name="Wang D."/>
            <person name="Huang X."/>
            <person name="Wang R."/>
            <person name="Lv J."/>
            <person name="Li Y."/>
            <person name="Zhang Z."/>
            <person name="Liu B."/>
            <person name="Lu W."/>
            <person name="Hui Y."/>
            <person name="Liang J."/>
            <person name="Zhou Z."/>
            <person name="Hou R."/>
            <person name="Li X."/>
            <person name="Liu Y."/>
            <person name="Li H."/>
            <person name="Ning X."/>
            <person name="Lin Y."/>
            <person name="Zhao L."/>
            <person name="Xing Q."/>
            <person name="Dou J."/>
            <person name="Li Y."/>
            <person name="Mao J."/>
            <person name="Guo H."/>
            <person name="Dou H."/>
            <person name="Li T."/>
            <person name="Mu C."/>
            <person name="Jiang W."/>
            <person name="Fu Q."/>
            <person name="Fu X."/>
            <person name="Miao Y."/>
            <person name="Liu J."/>
            <person name="Yu Q."/>
            <person name="Li R."/>
            <person name="Liao H."/>
            <person name="Li X."/>
            <person name="Kong Y."/>
            <person name="Jiang Z."/>
            <person name="Chourrout D."/>
            <person name="Li R."/>
            <person name="Bao Z."/>
        </authorList>
    </citation>
    <scope>NUCLEOTIDE SEQUENCE [LARGE SCALE GENOMIC DNA]</scope>
    <source>
        <strain evidence="11 12">PY_sf001</strain>
    </source>
</reference>
<comment type="similarity">
    <text evidence="2">Belongs to the ABC transporter superfamily. ABCC family. Conjugate transporter (TC 3.A.1.208) subfamily.</text>
</comment>
<keyword evidence="7" id="KW-0067">ATP-binding</keyword>
<keyword evidence="9" id="KW-0472">Membrane</keyword>
<dbReference type="PANTHER" id="PTHR24223">
    <property type="entry name" value="ATP-BINDING CASSETTE SUB-FAMILY C"/>
    <property type="match status" value="1"/>
</dbReference>
<keyword evidence="6" id="KW-0547">Nucleotide-binding</keyword>
<dbReference type="InterPro" id="IPR017871">
    <property type="entry name" value="ABC_transporter-like_CS"/>
</dbReference>
<dbReference type="Gene3D" id="3.40.50.300">
    <property type="entry name" value="P-loop containing nucleotide triphosphate hydrolases"/>
    <property type="match status" value="1"/>
</dbReference>
<evidence type="ECO:0000313" key="12">
    <source>
        <dbReference type="Proteomes" id="UP000242188"/>
    </source>
</evidence>
<proteinExistence type="inferred from homology"/>
<dbReference type="GO" id="GO:0005524">
    <property type="term" value="F:ATP binding"/>
    <property type="evidence" value="ECO:0007669"/>
    <property type="project" value="UniProtKB-KW"/>
</dbReference>
<keyword evidence="3" id="KW-0813">Transport</keyword>
<dbReference type="Proteomes" id="UP000242188">
    <property type="component" value="Unassembled WGS sequence"/>
</dbReference>
<evidence type="ECO:0000256" key="8">
    <source>
        <dbReference type="ARBA" id="ARBA00022989"/>
    </source>
</evidence>
<evidence type="ECO:0000256" key="3">
    <source>
        <dbReference type="ARBA" id="ARBA00022448"/>
    </source>
</evidence>
<dbReference type="PROSITE" id="PS50893">
    <property type="entry name" value="ABC_TRANSPORTER_2"/>
    <property type="match status" value="1"/>
</dbReference>
<dbReference type="OrthoDB" id="6500128at2759"/>
<dbReference type="AlphaFoldDB" id="A0A210PT95"/>
<dbReference type="InterPro" id="IPR003593">
    <property type="entry name" value="AAA+_ATPase"/>
</dbReference>
<sequence length="284" mass="32170">MLNEVEARFTAIERMHEYERLNIEKETGRLQVDKTWPSQGRITFSNVMMKYRSDMEPVLRNINFDILPRQKVGIVGRTGAGKSSLAAALFRLTDISEGQVVIDDVEIGTISRKLLRSKLSSIPQDPVLFAGTLRYNLDPFDKYTDAKIWVALEQVHMKEKMKLLDQTLDLHIEENGENFSVGERQLICLARAILRQNKVLILDEATASIDTKTDALIQTTIRESFSDCTVLTIAHRLNTVLHCDVILVMEAGRVIETGSPQTLLLSPYSHFNNMIRAQTVLSPK</sequence>
<evidence type="ECO:0000256" key="6">
    <source>
        <dbReference type="ARBA" id="ARBA00022741"/>
    </source>
</evidence>
<evidence type="ECO:0000256" key="1">
    <source>
        <dbReference type="ARBA" id="ARBA00004127"/>
    </source>
</evidence>
<evidence type="ECO:0000256" key="5">
    <source>
        <dbReference type="ARBA" id="ARBA00022737"/>
    </source>
</evidence>
<evidence type="ECO:0000259" key="10">
    <source>
        <dbReference type="PROSITE" id="PS50893"/>
    </source>
</evidence>
<dbReference type="GO" id="GO:0012505">
    <property type="term" value="C:endomembrane system"/>
    <property type="evidence" value="ECO:0007669"/>
    <property type="project" value="UniProtKB-SubCell"/>
</dbReference>
<dbReference type="EMBL" id="NEDP02005513">
    <property type="protein sequence ID" value="OWF39709.1"/>
    <property type="molecule type" value="Genomic_DNA"/>
</dbReference>
<dbReference type="GO" id="GO:0016020">
    <property type="term" value="C:membrane"/>
    <property type="evidence" value="ECO:0007669"/>
    <property type="project" value="TreeGrafter"/>
</dbReference>
<dbReference type="GO" id="GO:0016887">
    <property type="term" value="F:ATP hydrolysis activity"/>
    <property type="evidence" value="ECO:0007669"/>
    <property type="project" value="InterPro"/>
</dbReference>
<gene>
    <name evidence="11" type="ORF">KP79_PYT12276</name>
</gene>
<dbReference type="STRING" id="6573.A0A210PT95"/>
<dbReference type="InterPro" id="IPR027417">
    <property type="entry name" value="P-loop_NTPase"/>
</dbReference>
<comment type="subcellular location">
    <subcellularLocation>
        <location evidence="1">Endomembrane system</location>
        <topology evidence="1">Multi-pass membrane protein</topology>
    </subcellularLocation>
</comment>
<protein>
    <submittedName>
        <fullName evidence="11">Multidrug resistance-associated protein 9</fullName>
    </submittedName>
</protein>
<dbReference type="SUPFAM" id="SSF52540">
    <property type="entry name" value="P-loop containing nucleoside triphosphate hydrolases"/>
    <property type="match status" value="1"/>
</dbReference>
<keyword evidence="4" id="KW-0812">Transmembrane</keyword>
<feature type="domain" description="ABC transporter" evidence="10">
    <location>
        <begin position="42"/>
        <end position="276"/>
    </location>
</feature>
<dbReference type="InterPro" id="IPR003439">
    <property type="entry name" value="ABC_transporter-like_ATP-bd"/>
</dbReference>
<organism evidence="11 12">
    <name type="scientific">Mizuhopecten yessoensis</name>
    <name type="common">Japanese scallop</name>
    <name type="synonym">Patinopecten yessoensis</name>
    <dbReference type="NCBI Taxonomy" id="6573"/>
    <lineage>
        <taxon>Eukaryota</taxon>
        <taxon>Metazoa</taxon>
        <taxon>Spiralia</taxon>
        <taxon>Lophotrochozoa</taxon>
        <taxon>Mollusca</taxon>
        <taxon>Bivalvia</taxon>
        <taxon>Autobranchia</taxon>
        <taxon>Pteriomorphia</taxon>
        <taxon>Pectinida</taxon>
        <taxon>Pectinoidea</taxon>
        <taxon>Pectinidae</taxon>
        <taxon>Mizuhopecten</taxon>
    </lineage>
</organism>